<gene>
    <name evidence="2" type="ORF">CYMTET_49721</name>
</gene>
<feature type="region of interest" description="Disordered" evidence="1">
    <location>
        <begin position="341"/>
        <end position="364"/>
    </location>
</feature>
<comment type="caution">
    <text evidence="2">The sequence shown here is derived from an EMBL/GenBank/DDBJ whole genome shotgun (WGS) entry which is preliminary data.</text>
</comment>
<dbReference type="Proteomes" id="UP001190700">
    <property type="component" value="Unassembled WGS sequence"/>
</dbReference>
<organism evidence="2 3">
    <name type="scientific">Cymbomonas tetramitiformis</name>
    <dbReference type="NCBI Taxonomy" id="36881"/>
    <lineage>
        <taxon>Eukaryota</taxon>
        <taxon>Viridiplantae</taxon>
        <taxon>Chlorophyta</taxon>
        <taxon>Pyramimonadophyceae</taxon>
        <taxon>Pyramimonadales</taxon>
        <taxon>Pyramimonadaceae</taxon>
        <taxon>Cymbomonas</taxon>
    </lineage>
</organism>
<evidence type="ECO:0000256" key="1">
    <source>
        <dbReference type="SAM" id="MobiDB-lite"/>
    </source>
</evidence>
<reference evidence="2 3" key="1">
    <citation type="journal article" date="2015" name="Genome Biol. Evol.">
        <title>Comparative Genomics of a Bacterivorous Green Alga Reveals Evolutionary Causalities and Consequences of Phago-Mixotrophic Mode of Nutrition.</title>
        <authorList>
            <person name="Burns J.A."/>
            <person name="Paasch A."/>
            <person name="Narechania A."/>
            <person name="Kim E."/>
        </authorList>
    </citation>
    <scope>NUCLEOTIDE SEQUENCE [LARGE SCALE GENOMIC DNA]</scope>
    <source>
        <strain evidence="2 3">PLY_AMNH</strain>
    </source>
</reference>
<feature type="compositionally biased region" description="Acidic residues" evidence="1">
    <location>
        <begin position="70"/>
        <end position="119"/>
    </location>
</feature>
<feature type="region of interest" description="Disordered" evidence="1">
    <location>
        <begin position="1"/>
        <end position="21"/>
    </location>
</feature>
<name>A0AAE0ETL1_9CHLO</name>
<feature type="region of interest" description="Disordered" evidence="1">
    <location>
        <begin position="56"/>
        <end position="124"/>
    </location>
</feature>
<protein>
    <submittedName>
        <fullName evidence="2">Uncharacterized protein</fullName>
    </submittedName>
</protein>
<sequence>MRGFPVKTPEEYEAEAQVPLAPAADEMQRKVQLMASVIKSLGAVFQLAETGQLPMPTALAADRQSNGEVNGDDDEDDDCPGMESGDDSDDEDDDCPGMESGDDSDEEEIPLDEMPEDVVDQPRKERATVRVTAAAATIQDKFGVTDFSGRGELYAGTMEAKAYELLKRKMLSGLTEEQLTAMAQVQPVCKLLNETLAQGMALVASGGLLMLYKALLLDTGANCNIIPIRTVNRLGLTIFDAETGARVARCDGSPAEFTKYCYVDVILAAGTPYMTLHRLHVFVTFTNDTATWDFLVGTGPLKNALKLTIDLYRGFATSEAAVSLGMREKVTLPLIELTPPADVKSKRNEDPRENDVHSHEDILS</sequence>
<accession>A0AAE0ETL1</accession>
<dbReference type="AlphaFoldDB" id="A0AAE0ETL1"/>
<keyword evidence="3" id="KW-1185">Reference proteome</keyword>
<evidence type="ECO:0000313" key="3">
    <source>
        <dbReference type="Proteomes" id="UP001190700"/>
    </source>
</evidence>
<proteinExistence type="predicted"/>
<feature type="compositionally biased region" description="Basic and acidic residues" evidence="1">
    <location>
        <begin position="343"/>
        <end position="364"/>
    </location>
</feature>
<evidence type="ECO:0000313" key="2">
    <source>
        <dbReference type="EMBL" id="KAK3240443.1"/>
    </source>
</evidence>
<dbReference type="EMBL" id="LGRX02033642">
    <property type="protein sequence ID" value="KAK3240443.1"/>
    <property type="molecule type" value="Genomic_DNA"/>
</dbReference>